<keyword evidence="7" id="KW-0391">Immunity</keyword>
<dbReference type="Pfam" id="PF02014">
    <property type="entry name" value="Reeler"/>
    <property type="match status" value="1"/>
</dbReference>
<evidence type="ECO:0000313" key="13">
    <source>
        <dbReference type="Proteomes" id="UP000694395"/>
    </source>
</evidence>
<dbReference type="GO" id="GO:0045087">
    <property type="term" value="P:innate immune response"/>
    <property type="evidence" value="ECO:0007669"/>
    <property type="project" value="UniProtKB-KW"/>
</dbReference>
<dbReference type="Proteomes" id="UP000694395">
    <property type="component" value="Chromosome 9"/>
</dbReference>
<evidence type="ECO:0000256" key="10">
    <source>
        <dbReference type="SAM" id="SignalP"/>
    </source>
</evidence>
<evidence type="ECO:0000256" key="7">
    <source>
        <dbReference type="ARBA" id="ARBA00022859"/>
    </source>
</evidence>
<reference evidence="12" key="2">
    <citation type="submission" date="2025-08" db="UniProtKB">
        <authorList>
            <consortium name="Ensembl"/>
        </authorList>
    </citation>
    <scope>IDENTIFICATION</scope>
</reference>
<dbReference type="GO" id="GO:0016020">
    <property type="term" value="C:membrane"/>
    <property type="evidence" value="ECO:0007669"/>
    <property type="project" value="TreeGrafter"/>
</dbReference>
<feature type="chain" id="PRO_5035455196" description="Reelin domain-containing protein" evidence="10">
    <location>
        <begin position="19"/>
        <end position="539"/>
    </location>
</feature>
<gene>
    <name evidence="12" type="primary">LOC110531541</name>
</gene>
<evidence type="ECO:0000256" key="5">
    <source>
        <dbReference type="ARBA" id="ARBA00022588"/>
    </source>
</evidence>
<dbReference type="GeneID" id="110531541"/>
<dbReference type="InterPro" id="IPR051237">
    <property type="entry name" value="Ferric-chelate_Red/DefProt"/>
</dbReference>
<keyword evidence="4" id="KW-0929">Antimicrobial</keyword>
<name>A0A8C7PXC7_ONCMY</name>
<dbReference type="Ensembl" id="ENSOMYT00000031876.2">
    <property type="protein sequence ID" value="ENSOMYP00000029211.2"/>
    <property type="gene ID" value="ENSOMYG00000013694.2"/>
</dbReference>
<dbReference type="PROSITE" id="PS51019">
    <property type="entry name" value="REELIN"/>
    <property type="match status" value="1"/>
</dbReference>
<feature type="domain" description="Reelin" evidence="11">
    <location>
        <begin position="15"/>
        <end position="183"/>
    </location>
</feature>
<dbReference type="PANTHER" id="PTHR45828:SF9">
    <property type="entry name" value="CELL WALL INTEGRITY AND STRESS RESPONSE COMPONENT 4-LIKE-RELATED"/>
    <property type="match status" value="1"/>
</dbReference>
<protein>
    <recommendedName>
        <fullName evidence="11">Reelin domain-containing protein</fullName>
    </recommendedName>
</protein>
<sequence length="539" mass="57477">MMGFLCLFLSLTALQVEAFSGGGSSIASQCGLMLPGNSFHGSTGQSSSSPYTVTVNQTIFQPGNTIQVTLSGNLTYKGFLLEAHEEGQNKAVGTFSLGSGTGIVLVPCNGIAASGVSQSNNQPRSSVTVTWTAPSSSSLGNIIVKSTFMQTSSVFWIAVPSVTVNRLFSTVPTTRAQTTTTAPPTTTTDPTTTTTDPTTTTTDPTTTTTDPTTTTTDPTTATTDPTTTTTDPTTTTTDPTTTTTDPTTTTTIAQLNLHPQQPQLLLQQLQLSLQQLQLLTQHLLDLSQTALNSTTMTPTATSATPSPTPMPPTATSATPSPTPLTPNTSTTPTTATATTPLRLTSLRERKRYSRPMGCDVRDDPRKCTYISVTTYPPFIVEISAPAETPKGYLGIITEMLTNQIKFESVIVVYESGTFTVQNAFYNGATFINNTLVEVTDKELAYDPYIKILQLNFIIPDNLTPFLLQTLTLTPRCVIDTGLQKVLFVQGSVEDNGDLGSPSIILLTGLSSQVSSSCRKPLFHSLLMTLVCWNLFNLLP</sequence>
<dbReference type="AlphaFoldDB" id="A0A8C7PXC7"/>
<evidence type="ECO:0000259" key="11">
    <source>
        <dbReference type="PROSITE" id="PS51019"/>
    </source>
</evidence>
<proteinExistence type="inferred from homology"/>
<comment type="similarity">
    <text evidence="2">Belongs to the insect defense protein family.</text>
</comment>
<evidence type="ECO:0000313" key="12">
    <source>
        <dbReference type="Ensembl" id="ENSOMYP00000029211.2"/>
    </source>
</evidence>
<evidence type="ECO:0000256" key="3">
    <source>
        <dbReference type="ARBA" id="ARBA00022525"/>
    </source>
</evidence>
<comment type="subcellular location">
    <subcellularLocation>
        <location evidence="1">Secreted</location>
    </subcellularLocation>
</comment>
<dbReference type="InterPro" id="IPR042307">
    <property type="entry name" value="Reeler_sf"/>
</dbReference>
<dbReference type="GeneTree" id="ENSGT00940000164178"/>
<evidence type="ECO:0000256" key="4">
    <source>
        <dbReference type="ARBA" id="ARBA00022529"/>
    </source>
</evidence>
<feature type="region of interest" description="Disordered" evidence="9">
    <location>
        <begin position="174"/>
        <end position="247"/>
    </location>
</feature>
<dbReference type="GO" id="GO:0042742">
    <property type="term" value="P:defense response to bacterium"/>
    <property type="evidence" value="ECO:0007669"/>
    <property type="project" value="UniProtKB-KW"/>
</dbReference>
<dbReference type="Gene3D" id="2.60.40.4060">
    <property type="entry name" value="Reeler domain"/>
    <property type="match status" value="1"/>
</dbReference>
<feature type="compositionally biased region" description="Low complexity" evidence="9">
    <location>
        <begin position="313"/>
        <end position="338"/>
    </location>
</feature>
<organism evidence="12 13">
    <name type="scientific">Oncorhynchus mykiss</name>
    <name type="common">Rainbow trout</name>
    <name type="synonym">Salmo gairdneri</name>
    <dbReference type="NCBI Taxonomy" id="8022"/>
    <lineage>
        <taxon>Eukaryota</taxon>
        <taxon>Metazoa</taxon>
        <taxon>Chordata</taxon>
        <taxon>Craniata</taxon>
        <taxon>Vertebrata</taxon>
        <taxon>Euteleostomi</taxon>
        <taxon>Actinopterygii</taxon>
        <taxon>Neopterygii</taxon>
        <taxon>Teleostei</taxon>
        <taxon>Protacanthopterygii</taxon>
        <taxon>Salmoniformes</taxon>
        <taxon>Salmonidae</taxon>
        <taxon>Salmoninae</taxon>
        <taxon>Oncorhynchus</taxon>
    </lineage>
</organism>
<evidence type="ECO:0000256" key="9">
    <source>
        <dbReference type="SAM" id="MobiDB-lite"/>
    </source>
</evidence>
<evidence type="ECO:0000256" key="2">
    <source>
        <dbReference type="ARBA" id="ARBA00008501"/>
    </source>
</evidence>
<dbReference type="InterPro" id="IPR002861">
    <property type="entry name" value="Reeler_dom"/>
</dbReference>
<reference evidence="12" key="3">
    <citation type="submission" date="2025-09" db="UniProtKB">
        <authorList>
            <consortium name="Ensembl"/>
        </authorList>
    </citation>
    <scope>IDENTIFICATION</scope>
</reference>
<reference evidence="12" key="1">
    <citation type="submission" date="2020-07" db="EMBL/GenBank/DDBJ databases">
        <title>A long reads based de novo assembly of the rainbow trout Arlee double haploid line genome.</title>
        <authorList>
            <person name="Gao G."/>
            <person name="Palti Y."/>
        </authorList>
    </citation>
    <scope>NUCLEOTIDE SEQUENCE [LARGE SCALE GENOMIC DNA]</scope>
</reference>
<feature type="compositionally biased region" description="Low complexity" evidence="9">
    <location>
        <begin position="178"/>
        <end position="247"/>
    </location>
</feature>
<keyword evidence="6 10" id="KW-0732">Signal</keyword>
<feature type="signal peptide" evidence="10">
    <location>
        <begin position="1"/>
        <end position="18"/>
    </location>
</feature>
<dbReference type="PANTHER" id="PTHR45828">
    <property type="entry name" value="CYTOCHROME B561/FERRIC REDUCTASE TRANSMEMBRANE"/>
    <property type="match status" value="1"/>
</dbReference>
<keyword evidence="5" id="KW-0399">Innate immunity</keyword>
<evidence type="ECO:0000256" key="6">
    <source>
        <dbReference type="ARBA" id="ARBA00022729"/>
    </source>
</evidence>
<keyword evidence="8" id="KW-0044">Antibiotic</keyword>
<keyword evidence="3" id="KW-0964">Secreted</keyword>
<dbReference type="RefSeq" id="XP_036845088.1">
    <property type="nucleotide sequence ID" value="XM_036989193.1"/>
</dbReference>
<evidence type="ECO:0000256" key="1">
    <source>
        <dbReference type="ARBA" id="ARBA00004613"/>
    </source>
</evidence>
<feature type="compositionally biased region" description="Low complexity" evidence="9">
    <location>
        <begin position="295"/>
        <end position="305"/>
    </location>
</feature>
<keyword evidence="13" id="KW-1185">Reference proteome</keyword>
<feature type="region of interest" description="Disordered" evidence="9">
    <location>
        <begin position="295"/>
        <end position="338"/>
    </location>
</feature>
<evidence type="ECO:0000256" key="8">
    <source>
        <dbReference type="ARBA" id="ARBA00023022"/>
    </source>
</evidence>
<accession>A0A8C7PXC7</accession>
<dbReference type="CDD" id="cd08544">
    <property type="entry name" value="Reeler"/>
    <property type="match status" value="1"/>
</dbReference>
<dbReference type="GO" id="GO:0005576">
    <property type="term" value="C:extracellular region"/>
    <property type="evidence" value="ECO:0007669"/>
    <property type="project" value="UniProtKB-SubCell"/>
</dbReference>
<dbReference type="OrthoDB" id="6418377at2759"/>
<dbReference type="KEGG" id="omy:110531541"/>